<gene>
    <name evidence="3" type="ORF">EII34_01230</name>
</gene>
<protein>
    <submittedName>
        <fullName evidence="3">Pilus assembly protein</fullName>
    </submittedName>
</protein>
<comment type="caution">
    <text evidence="3">The sequence shown here is derived from an EMBL/GenBank/DDBJ whole genome shotgun (WGS) entry which is preliminary data.</text>
</comment>
<dbReference type="AlphaFoldDB" id="A0A3P1TDE7"/>
<feature type="transmembrane region" description="Helical" evidence="1">
    <location>
        <begin position="21"/>
        <end position="44"/>
    </location>
</feature>
<organism evidence="3 4">
    <name type="scientific">Arachnia propionica</name>
    <dbReference type="NCBI Taxonomy" id="1750"/>
    <lineage>
        <taxon>Bacteria</taxon>
        <taxon>Bacillati</taxon>
        <taxon>Actinomycetota</taxon>
        <taxon>Actinomycetes</taxon>
        <taxon>Propionibacteriales</taxon>
        <taxon>Propionibacteriaceae</taxon>
        <taxon>Arachnia</taxon>
    </lineage>
</organism>
<dbReference type="RefSeq" id="WP_124841940.1">
    <property type="nucleotide sequence ID" value="NZ_JAUNKP010000021.1"/>
</dbReference>
<proteinExistence type="predicted"/>
<evidence type="ECO:0000259" key="2">
    <source>
        <dbReference type="Pfam" id="PF07811"/>
    </source>
</evidence>
<name>A0A3P1TDE7_9ACTN</name>
<evidence type="ECO:0000313" key="4">
    <source>
        <dbReference type="Proteomes" id="UP000280819"/>
    </source>
</evidence>
<dbReference type="InterPro" id="IPR012495">
    <property type="entry name" value="TadE-like_dom"/>
</dbReference>
<dbReference type="EMBL" id="RQZG01000001">
    <property type="protein sequence ID" value="RRD07135.1"/>
    <property type="molecule type" value="Genomic_DNA"/>
</dbReference>
<evidence type="ECO:0000313" key="3">
    <source>
        <dbReference type="EMBL" id="RRD07135.1"/>
    </source>
</evidence>
<dbReference type="Pfam" id="PF07811">
    <property type="entry name" value="TadE"/>
    <property type="match status" value="1"/>
</dbReference>
<dbReference type="Proteomes" id="UP000280819">
    <property type="component" value="Unassembled WGS sequence"/>
</dbReference>
<keyword evidence="1" id="KW-0472">Membrane</keyword>
<evidence type="ECO:0000256" key="1">
    <source>
        <dbReference type="SAM" id="Phobius"/>
    </source>
</evidence>
<sequence>MRIKRPRRGGPERGLATAVEAALVVPVLMLLIGLVVVLAGRALAQQSVAGAAFSAARAASLERNPGAAERAGQAAAEVDLGTSRVHCRAVTVTVDASRINAPAGSEAFVTTTVTCQAVFPISLPGLPEHMTLRGHGRAPVDTYRSSDE</sequence>
<feature type="domain" description="TadE-like" evidence="2">
    <location>
        <begin position="16"/>
        <end position="57"/>
    </location>
</feature>
<accession>A0A3P1TDE7</accession>
<dbReference type="OrthoDB" id="3732757at2"/>
<reference evidence="3 4" key="1">
    <citation type="submission" date="2018-11" db="EMBL/GenBank/DDBJ databases">
        <title>Genomes From Bacteria Associated with the Canine Oral Cavity: a Test Case for Automated Genome-Based Taxonomic Assignment.</title>
        <authorList>
            <person name="Coil D.A."/>
            <person name="Jospin G."/>
            <person name="Darling A.E."/>
            <person name="Wallis C."/>
            <person name="Davis I.J."/>
            <person name="Harris S."/>
            <person name="Eisen J.A."/>
            <person name="Holcombe L.J."/>
            <person name="O'Flynn C."/>
        </authorList>
    </citation>
    <scope>NUCLEOTIDE SEQUENCE [LARGE SCALE GENOMIC DNA]</scope>
    <source>
        <strain evidence="3 4">OH887_COT-365</strain>
    </source>
</reference>
<keyword evidence="1" id="KW-1133">Transmembrane helix</keyword>
<keyword evidence="1" id="KW-0812">Transmembrane</keyword>